<reference evidence="2" key="1">
    <citation type="submission" date="2022-11" db="UniProtKB">
        <authorList>
            <consortium name="WormBaseParasite"/>
        </authorList>
    </citation>
    <scope>IDENTIFICATION</scope>
</reference>
<dbReference type="Proteomes" id="UP000887579">
    <property type="component" value="Unplaced"/>
</dbReference>
<dbReference type="WBParaSite" id="ES5_v2.g10893.t1">
    <property type="protein sequence ID" value="ES5_v2.g10893.t1"/>
    <property type="gene ID" value="ES5_v2.g10893"/>
</dbReference>
<proteinExistence type="predicted"/>
<organism evidence="1 2">
    <name type="scientific">Panagrolaimus sp. ES5</name>
    <dbReference type="NCBI Taxonomy" id="591445"/>
    <lineage>
        <taxon>Eukaryota</taxon>
        <taxon>Metazoa</taxon>
        <taxon>Ecdysozoa</taxon>
        <taxon>Nematoda</taxon>
        <taxon>Chromadorea</taxon>
        <taxon>Rhabditida</taxon>
        <taxon>Tylenchina</taxon>
        <taxon>Panagrolaimomorpha</taxon>
        <taxon>Panagrolaimoidea</taxon>
        <taxon>Panagrolaimidae</taxon>
        <taxon>Panagrolaimus</taxon>
    </lineage>
</organism>
<sequence length="79" mass="9148">MKLIIVLFCLFALTFGQDETIEINNLSSDYCILRFGNSRSAVHHHKHPKNDLQGTCEKGFCCVENQCTKKCPRRKHHKD</sequence>
<evidence type="ECO:0000313" key="2">
    <source>
        <dbReference type="WBParaSite" id="ES5_v2.g10893.t1"/>
    </source>
</evidence>
<accession>A0AC34F1I9</accession>
<evidence type="ECO:0000313" key="1">
    <source>
        <dbReference type="Proteomes" id="UP000887579"/>
    </source>
</evidence>
<name>A0AC34F1I9_9BILA</name>
<protein>
    <submittedName>
        <fullName evidence="2">Uncharacterized protein</fullName>
    </submittedName>
</protein>